<comment type="caution">
    <text evidence="2">The sequence shown here is derived from an EMBL/GenBank/DDBJ whole genome shotgun (WGS) entry which is preliminary data.</text>
</comment>
<dbReference type="InterPro" id="IPR000160">
    <property type="entry name" value="GGDEF_dom"/>
</dbReference>
<name>K1YMV3_9BACT</name>
<dbReference type="EMBL" id="AMFJ01028913">
    <property type="protein sequence ID" value="EKD44295.1"/>
    <property type="molecule type" value="Genomic_DNA"/>
</dbReference>
<gene>
    <name evidence="2" type="ORF">ACD_71C00182G0001</name>
</gene>
<feature type="non-terminal residue" evidence="2">
    <location>
        <position position="1"/>
    </location>
</feature>
<sequence length="444" mass="52545">SKLAEKYKSRQYDEVFLEKDFSFLSDVREIIKRINIQNDNLDQILTSMTKSVQRMAFLDKIDPVLKRVLVEDTLVLFAQFMNFIEDIIKNEDRVMETFDRFRKIEQEIDIKSRSLTRYGFDKELASTLDNLKIKKHKELSMIIFDMNNLKTLNETYGHQTGAESILKFGKILREELRAQWIKYLLSNYFGWDEWFLCLIDVNKKNSESFVKRVFQTLHINMYQIGEFGIQLSACAGITHYHPTKNTIVDIWPKTLVNITDILVLRAKVRKNRNKTGNAYKVLNISSITTEELAKLTKNIQTFPKELNTKTLNKKKLVELFAIREKQNEKIMRARTLWEKKILWNNINILSKIISKKMIESITKTLDESKNNTLERISHISKKAIRMAMREIEKNMSCAEIDGELKERIADKIVKSPEFNNYYKAEMESVYDNDIFRLEKRMRKK</sequence>
<accession>K1YMV3</accession>
<organism evidence="2">
    <name type="scientific">uncultured bacterium</name>
    <name type="common">gcode 4</name>
    <dbReference type="NCBI Taxonomy" id="1234023"/>
    <lineage>
        <taxon>Bacteria</taxon>
        <taxon>environmental samples</taxon>
    </lineage>
</organism>
<dbReference type="Pfam" id="PF00990">
    <property type="entry name" value="GGDEF"/>
    <property type="match status" value="1"/>
</dbReference>
<dbReference type="SUPFAM" id="SSF55073">
    <property type="entry name" value="Nucleotide cyclase"/>
    <property type="match status" value="1"/>
</dbReference>
<reference evidence="2" key="1">
    <citation type="journal article" date="2012" name="Science">
        <title>Fermentation, hydrogen, and sulfur metabolism in multiple uncultivated bacterial phyla.</title>
        <authorList>
            <person name="Wrighton K.C."/>
            <person name="Thomas B.C."/>
            <person name="Sharon I."/>
            <person name="Miller C.S."/>
            <person name="Castelle C.J."/>
            <person name="VerBerkmoes N.C."/>
            <person name="Wilkins M.J."/>
            <person name="Hettich R.L."/>
            <person name="Lipton M.S."/>
            <person name="Williams K.H."/>
            <person name="Long P.E."/>
            <person name="Banfield J.F."/>
        </authorList>
    </citation>
    <scope>NUCLEOTIDE SEQUENCE [LARGE SCALE GENOMIC DNA]</scope>
</reference>
<dbReference type="PROSITE" id="PS50887">
    <property type="entry name" value="GGDEF"/>
    <property type="match status" value="1"/>
</dbReference>
<feature type="domain" description="GGDEF" evidence="1">
    <location>
        <begin position="137"/>
        <end position="280"/>
    </location>
</feature>
<dbReference type="InterPro" id="IPR043128">
    <property type="entry name" value="Rev_trsase/Diguanyl_cyclase"/>
</dbReference>
<dbReference type="Gene3D" id="3.30.70.270">
    <property type="match status" value="1"/>
</dbReference>
<dbReference type="InterPro" id="IPR029787">
    <property type="entry name" value="Nucleotide_cyclase"/>
</dbReference>
<dbReference type="NCBIfam" id="TIGR00254">
    <property type="entry name" value="GGDEF"/>
    <property type="match status" value="1"/>
</dbReference>
<proteinExistence type="predicted"/>
<evidence type="ECO:0000259" key="1">
    <source>
        <dbReference type="PROSITE" id="PS50887"/>
    </source>
</evidence>
<dbReference type="AlphaFoldDB" id="K1YMV3"/>
<protein>
    <submittedName>
        <fullName evidence="2">Diguanylate cyclase with GAF sensor</fullName>
    </submittedName>
</protein>
<evidence type="ECO:0000313" key="2">
    <source>
        <dbReference type="EMBL" id="EKD44295.1"/>
    </source>
</evidence>